<proteinExistence type="inferred from homology"/>
<dbReference type="InterPro" id="IPR036185">
    <property type="entry name" value="DNA_heli_DnaB-like_N_sf"/>
</dbReference>
<dbReference type="PANTHER" id="PTHR30153">
    <property type="entry name" value="REPLICATIVE DNA HELICASE DNAB"/>
    <property type="match status" value="1"/>
</dbReference>
<evidence type="ECO:0000256" key="5">
    <source>
        <dbReference type="ARBA" id="ARBA00022741"/>
    </source>
</evidence>
<dbReference type="Proteomes" id="UP000248592">
    <property type="component" value="Chromosome"/>
</dbReference>
<dbReference type="Pfam" id="PF00772">
    <property type="entry name" value="DnaB"/>
    <property type="match status" value="1"/>
</dbReference>
<dbReference type="NCBIfam" id="TIGR00665">
    <property type="entry name" value="DnaB"/>
    <property type="match status" value="1"/>
</dbReference>
<dbReference type="Gene3D" id="3.40.50.300">
    <property type="entry name" value="P-loop containing nucleotide triphosphate hydrolases"/>
    <property type="match status" value="2"/>
</dbReference>
<evidence type="ECO:0000256" key="1">
    <source>
        <dbReference type="ARBA" id="ARBA00008428"/>
    </source>
</evidence>
<keyword evidence="10" id="KW-0413">Isomerase</keyword>
<dbReference type="InterPro" id="IPR036844">
    <property type="entry name" value="Hint_dom_sf"/>
</dbReference>
<evidence type="ECO:0000313" key="17">
    <source>
        <dbReference type="EMBL" id="AWW49382.1"/>
    </source>
</evidence>
<comment type="function">
    <text evidence="14">The main replicative DNA helicase, it participates in initiation and elongation during chromosome replication. Travels ahead of the DNA replisome, separating dsDNA into templates for DNA synthesis. A processive ATP-dependent 5'-3' DNA helicase it has DNA-dependent ATPase activity.</text>
</comment>
<evidence type="ECO:0000256" key="3">
    <source>
        <dbReference type="ARBA" id="ARBA00022705"/>
    </source>
</evidence>
<dbReference type="InterPro" id="IPR004860">
    <property type="entry name" value="LAGLIDADG_dom"/>
</dbReference>
<accession>A0A2Z4JSY0</accession>
<evidence type="ECO:0000256" key="8">
    <source>
        <dbReference type="ARBA" id="ARBA00022840"/>
    </source>
</evidence>
<evidence type="ECO:0000259" key="15">
    <source>
        <dbReference type="PROSITE" id="PS50819"/>
    </source>
</evidence>
<dbReference type="InterPro" id="IPR016136">
    <property type="entry name" value="DNA_helicase_N/primase_C"/>
</dbReference>
<dbReference type="EMBL" id="CP030085">
    <property type="protein sequence ID" value="AWW49382.1"/>
    <property type="molecule type" value="Genomic_DNA"/>
</dbReference>
<organism evidence="17 18">
    <name type="scientific">Polynucleobacter paneuropaeus</name>
    <dbReference type="NCBI Taxonomy" id="2527775"/>
    <lineage>
        <taxon>Bacteria</taxon>
        <taxon>Pseudomonadati</taxon>
        <taxon>Pseudomonadota</taxon>
        <taxon>Betaproteobacteria</taxon>
        <taxon>Burkholderiales</taxon>
        <taxon>Burkholderiaceae</taxon>
        <taxon>Polynucleobacter</taxon>
    </lineage>
</organism>
<feature type="domain" description="SF4 helicase" evidence="16">
    <location>
        <begin position="591"/>
        <end position="823"/>
    </location>
</feature>
<dbReference type="PROSITE" id="PS50819">
    <property type="entry name" value="INTEIN_ENDONUCLEASE"/>
    <property type="match status" value="1"/>
</dbReference>
<keyword evidence="9 14" id="KW-0238">DNA-binding</keyword>
<dbReference type="GO" id="GO:0005829">
    <property type="term" value="C:cytosol"/>
    <property type="evidence" value="ECO:0007669"/>
    <property type="project" value="TreeGrafter"/>
</dbReference>
<dbReference type="AlphaFoldDB" id="A0A2Z4JSY0"/>
<dbReference type="GO" id="GO:1990077">
    <property type="term" value="C:primosome complex"/>
    <property type="evidence" value="ECO:0007669"/>
    <property type="project" value="UniProtKB-UniRule"/>
</dbReference>
<dbReference type="GO" id="GO:0006269">
    <property type="term" value="P:DNA replication, synthesis of primer"/>
    <property type="evidence" value="ECO:0007669"/>
    <property type="project" value="UniProtKB-UniRule"/>
</dbReference>
<protein>
    <recommendedName>
        <fullName evidence="13 14">Replicative DNA helicase</fullName>
        <ecNumber evidence="13 14">5.6.2.3</ecNumber>
    </recommendedName>
</protein>
<keyword evidence="8 14" id="KW-0067">ATP-binding</keyword>
<evidence type="ECO:0000256" key="12">
    <source>
        <dbReference type="ARBA" id="ARBA00048954"/>
    </source>
</evidence>
<keyword evidence="2 14" id="KW-0639">Primosome</keyword>
<keyword evidence="6 14" id="KW-0378">Hydrolase</keyword>
<keyword evidence="4" id="KW-0677">Repeat</keyword>
<dbReference type="RefSeq" id="WP_112294422.1">
    <property type="nucleotide sequence ID" value="NZ_CBCSBS010000001.1"/>
</dbReference>
<comment type="similarity">
    <text evidence="1 14">Belongs to the helicase family. DnaB subfamily.</text>
</comment>
<dbReference type="PANTHER" id="PTHR30153:SF2">
    <property type="entry name" value="REPLICATIVE DNA HELICASE"/>
    <property type="match status" value="1"/>
</dbReference>
<dbReference type="CDD" id="cd00984">
    <property type="entry name" value="DnaB_C"/>
    <property type="match status" value="1"/>
</dbReference>
<keyword evidence="7 14" id="KW-0347">Helicase</keyword>
<dbReference type="PROSITE" id="PS51199">
    <property type="entry name" value="SF4_HELICASE"/>
    <property type="match status" value="2"/>
</dbReference>
<gene>
    <name evidence="17" type="primary">dnaB</name>
    <name evidence="17" type="ORF">Pas1_02700</name>
</gene>
<evidence type="ECO:0000256" key="6">
    <source>
        <dbReference type="ARBA" id="ARBA00022801"/>
    </source>
</evidence>
<feature type="domain" description="SF4 helicase" evidence="16">
    <location>
        <begin position="201"/>
        <end position="238"/>
    </location>
</feature>
<dbReference type="EC" id="5.6.2.3" evidence="13 14"/>
<dbReference type="InterPro" id="IPR007694">
    <property type="entry name" value="DNA_helicase_DnaB-like_C"/>
</dbReference>
<dbReference type="GO" id="GO:0004519">
    <property type="term" value="F:endonuclease activity"/>
    <property type="evidence" value="ECO:0007669"/>
    <property type="project" value="InterPro"/>
</dbReference>
<keyword evidence="5 14" id="KW-0547">Nucleotide-binding</keyword>
<dbReference type="SUPFAM" id="SSF51294">
    <property type="entry name" value="Hedgehog/intein (Hint) domain"/>
    <property type="match status" value="1"/>
</dbReference>
<dbReference type="InterPro" id="IPR007693">
    <property type="entry name" value="DNA_helicase_DnaB-like_N"/>
</dbReference>
<reference evidence="18" key="1">
    <citation type="submission" date="2018-06" db="EMBL/GenBank/DDBJ databases">
        <title>Description of a new Polynucleobacter species.</title>
        <authorList>
            <person name="Hahn M.W."/>
        </authorList>
    </citation>
    <scope>NUCLEOTIDE SEQUENCE [LARGE SCALE GENOMIC DNA]</scope>
    <source>
        <strain evidence="18">MG-25-Pas1-D2</strain>
    </source>
</reference>
<evidence type="ECO:0000256" key="11">
    <source>
        <dbReference type="ARBA" id="ARBA00044940"/>
    </source>
</evidence>
<dbReference type="SUPFAM" id="SSF55608">
    <property type="entry name" value="Homing endonucleases"/>
    <property type="match status" value="1"/>
</dbReference>
<sequence>MAESRSRSVTLNPGMTGSGDSVLQALKVPPHSVEAEQSLLGGLLLDNTAWDRLGGVLTDKDFYRPEHALVFKVLARLIGENQPADVITVHDAVKAEQGGDLVSIDYLNSLAQNTPSSANIKGYADIVRDRSILRRLIEVSDSIVNSAFVPEGRTVRTLLDEAESRILQIGEEGNRKNDWLEIEPLLKSVVARIDELYNRQGGSDITGIATGFIDLDKQTSGLQKGDLVIVAGRPSMGKAQPLDAKIKTVDGWKLMGDLRFGDRLASVDGQHSMVTGIYPQGLKQIYKVTFSDGRQAECCDEHLWRVMYRDWSEPRVINTARLMEMLQCVRYKNRLWIDPVSGDFGHSNALPIHPWVLGALLGDGTLALSHTSISFSTKSPELVERMNLLANYEMELVHANAYDWRIVSKARVAANGARQTVPTNYFRSALQDIGVLGCRSFDKYIPATYLEANKNSRLALFQGLMDTDGWIEKWGSIRFCTASKQLSEDVASLARSLGGFCSIAHKQTSYTYKGEKKQGRLSYVLNMSFGPGFQAFTLPEKTERLRASWDRQRRLSFKSIEPSRMSEAQCISVSHPQRTYITDDYVVTHNTAFALNIAENVALSEGLPVVLFSMEMSGEQLASRLLGSVGKVDQSRMRTGKLQDDEWPRVTDAIARLSNTQILIDETGSLSSLELRARARRIARNFGGTLGLVVIDYLQLMSGSGGSSSENRATEISEISRSLKSLAKELQCPVVALSQLNRGLEQRPNKRPIMSDLRESGAIEQDADLIMFIYRDEVYHPDTTTDKGMAEIIIGKQRNGPIGTIRLSWQGPYTKFDNLALGSIGYSSGGYEPF</sequence>
<comment type="function">
    <text evidence="11">The intein is an endonuclease.</text>
</comment>
<dbReference type="SUPFAM" id="SSF52540">
    <property type="entry name" value="P-loop containing nucleoside triphosphate hydrolases"/>
    <property type="match status" value="2"/>
</dbReference>
<dbReference type="InterPro" id="IPR004042">
    <property type="entry name" value="Intein_endonuc_central"/>
</dbReference>
<dbReference type="InterPro" id="IPR027417">
    <property type="entry name" value="P-loop_NTPase"/>
</dbReference>
<evidence type="ECO:0000256" key="9">
    <source>
        <dbReference type="ARBA" id="ARBA00023125"/>
    </source>
</evidence>
<dbReference type="InterPro" id="IPR007692">
    <property type="entry name" value="DNA_helicase_DnaB"/>
</dbReference>
<keyword evidence="3 14" id="KW-0235">DNA replication</keyword>
<dbReference type="InterPro" id="IPR027434">
    <property type="entry name" value="Homing_endonucl"/>
</dbReference>
<dbReference type="GO" id="GO:0043139">
    <property type="term" value="F:5'-3' DNA helicase activity"/>
    <property type="evidence" value="ECO:0007669"/>
    <property type="project" value="UniProtKB-EC"/>
</dbReference>
<evidence type="ECO:0000256" key="14">
    <source>
        <dbReference type="RuleBase" id="RU362085"/>
    </source>
</evidence>
<dbReference type="Gene3D" id="3.10.28.10">
    <property type="entry name" value="Homing endonucleases"/>
    <property type="match status" value="1"/>
</dbReference>
<name>A0A2Z4JSY0_9BURK</name>
<evidence type="ECO:0000259" key="16">
    <source>
        <dbReference type="PROSITE" id="PS51199"/>
    </source>
</evidence>
<evidence type="ECO:0000256" key="7">
    <source>
        <dbReference type="ARBA" id="ARBA00022806"/>
    </source>
</evidence>
<dbReference type="Pfam" id="PF14528">
    <property type="entry name" value="LAGLIDADG_3"/>
    <property type="match status" value="1"/>
</dbReference>
<dbReference type="Gene3D" id="1.10.860.10">
    <property type="entry name" value="DNAb Helicase, Chain A"/>
    <property type="match status" value="1"/>
</dbReference>
<evidence type="ECO:0000313" key="18">
    <source>
        <dbReference type="Proteomes" id="UP000248592"/>
    </source>
</evidence>
<dbReference type="GO" id="GO:0005524">
    <property type="term" value="F:ATP binding"/>
    <property type="evidence" value="ECO:0007669"/>
    <property type="project" value="UniProtKB-UniRule"/>
</dbReference>
<evidence type="ECO:0000256" key="2">
    <source>
        <dbReference type="ARBA" id="ARBA00022515"/>
    </source>
</evidence>
<evidence type="ECO:0000256" key="10">
    <source>
        <dbReference type="ARBA" id="ARBA00023235"/>
    </source>
</evidence>
<dbReference type="GO" id="GO:0016887">
    <property type="term" value="F:ATP hydrolysis activity"/>
    <property type="evidence" value="ECO:0007669"/>
    <property type="project" value="RHEA"/>
</dbReference>
<dbReference type="Pfam" id="PF03796">
    <property type="entry name" value="DnaB_C"/>
    <property type="match status" value="2"/>
</dbReference>
<evidence type="ECO:0000256" key="13">
    <source>
        <dbReference type="NCBIfam" id="TIGR00665"/>
    </source>
</evidence>
<evidence type="ECO:0000256" key="4">
    <source>
        <dbReference type="ARBA" id="ARBA00022737"/>
    </source>
</evidence>
<dbReference type="GO" id="GO:0003677">
    <property type="term" value="F:DNA binding"/>
    <property type="evidence" value="ECO:0007669"/>
    <property type="project" value="UniProtKB-UniRule"/>
</dbReference>
<dbReference type="SUPFAM" id="SSF48024">
    <property type="entry name" value="N-terminal domain of DnaB helicase"/>
    <property type="match status" value="1"/>
</dbReference>
<comment type="catalytic activity">
    <reaction evidence="12 14">
        <text>ATP + H2O = ADP + phosphate + H(+)</text>
        <dbReference type="Rhea" id="RHEA:13065"/>
        <dbReference type="ChEBI" id="CHEBI:15377"/>
        <dbReference type="ChEBI" id="CHEBI:15378"/>
        <dbReference type="ChEBI" id="CHEBI:30616"/>
        <dbReference type="ChEBI" id="CHEBI:43474"/>
        <dbReference type="ChEBI" id="CHEBI:456216"/>
        <dbReference type="EC" id="5.6.2.3"/>
    </reaction>
</comment>
<feature type="domain" description="DOD-type homing endonuclease" evidence="15">
    <location>
        <begin position="356"/>
        <end position="499"/>
    </location>
</feature>